<reference evidence="1 2" key="1">
    <citation type="submission" date="2019-08" db="EMBL/GenBank/DDBJ databases">
        <title>Whole genome of Aphis craccivora.</title>
        <authorList>
            <person name="Voronova N.V."/>
            <person name="Shulinski R.S."/>
            <person name="Bandarenka Y.V."/>
            <person name="Zhorov D.G."/>
            <person name="Warner D."/>
        </authorList>
    </citation>
    <scope>NUCLEOTIDE SEQUENCE [LARGE SCALE GENOMIC DNA]</scope>
    <source>
        <strain evidence="1">180601</strain>
        <tissue evidence="1">Whole Body</tissue>
    </source>
</reference>
<evidence type="ECO:0000313" key="2">
    <source>
        <dbReference type="Proteomes" id="UP000478052"/>
    </source>
</evidence>
<evidence type="ECO:0000313" key="1">
    <source>
        <dbReference type="EMBL" id="KAF0692827.1"/>
    </source>
</evidence>
<comment type="caution">
    <text evidence="1">The sequence shown here is derived from an EMBL/GenBank/DDBJ whole genome shotgun (WGS) entry which is preliminary data.</text>
</comment>
<dbReference type="Proteomes" id="UP000478052">
    <property type="component" value="Unassembled WGS sequence"/>
</dbReference>
<dbReference type="AlphaFoldDB" id="A0A6G0VK97"/>
<organism evidence="1 2">
    <name type="scientific">Aphis craccivora</name>
    <name type="common">Cowpea aphid</name>
    <dbReference type="NCBI Taxonomy" id="307492"/>
    <lineage>
        <taxon>Eukaryota</taxon>
        <taxon>Metazoa</taxon>
        <taxon>Ecdysozoa</taxon>
        <taxon>Arthropoda</taxon>
        <taxon>Hexapoda</taxon>
        <taxon>Insecta</taxon>
        <taxon>Pterygota</taxon>
        <taxon>Neoptera</taxon>
        <taxon>Paraneoptera</taxon>
        <taxon>Hemiptera</taxon>
        <taxon>Sternorrhyncha</taxon>
        <taxon>Aphidomorpha</taxon>
        <taxon>Aphidoidea</taxon>
        <taxon>Aphididae</taxon>
        <taxon>Aphidini</taxon>
        <taxon>Aphis</taxon>
        <taxon>Aphis</taxon>
    </lineage>
</organism>
<keyword evidence="2" id="KW-1185">Reference proteome</keyword>
<name>A0A6G0VK97_APHCR</name>
<accession>A0A6G0VK97</accession>
<gene>
    <name evidence="1" type="ORF">FWK35_00038486</name>
</gene>
<protein>
    <submittedName>
        <fullName evidence="1">Uncharacterized protein</fullName>
    </submittedName>
</protein>
<proteinExistence type="predicted"/>
<dbReference type="EMBL" id="VUJU01015635">
    <property type="protein sequence ID" value="KAF0692827.1"/>
    <property type="molecule type" value="Genomic_DNA"/>
</dbReference>
<sequence>MEFVYTQTYIILTYLAGNSSTISEATNIKSKGGLIHPNQGFFKLILAIEDSFEKYCNSQHVFQNCVDDVLLKSGHLTGFPCSEHKTEIMIYNITYYENETTHSITK</sequence>